<organism evidence="3">
    <name type="scientific">Thermoleptolyngbya oregonensis NK1-22</name>
    <dbReference type="NCBI Taxonomy" id="2547457"/>
    <lineage>
        <taxon>Bacteria</taxon>
        <taxon>Bacillati</taxon>
        <taxon>Cyanobacteriota</taxon>
        <taxon>Cyanophyceae</taxon>
        <taxon>Oculatellales</taxon>
        <taxon>Oculatellaceae</taxon>
        <taxon>Thermoleptolyngbya</taxon>
    </lineage>
</organism>
<feature type="chain" id="PRO_5041667333" description="Superfamily II DNA and RNA helicase" evidence="2">
    <location>
        <begin position="26"/>
        <end position="298"/>
    </location>
</feature>
<evidence type="ECO:0008006" key="4">
    <source>
        <dbReference type="Google" id="ProtNLM"/>
    </source>
</evidence>
<evidence type="ECO:0000313" key="3">
    <source>
        <dbReference type="EMBL" id="WOB44385.1"/>
    </source>
</evidence>
<feature type="signal peptide" evidence="2">
    <location>
        <begin position="1"/>
        <end position="25"/>
    </location>
</feature>
<sequence>MMQFSVLRKLVALTAAFTLAFTTLACSSSLGDSGAIAPADQPIVAAAPSQATLPDGKYPVQQASYNDLEGDYTLMLLNTPPGASSVFQSADLPMARLTDEEISAGEKSYLKVENGQPSLHLTEDFRIEYVHNVTETQVNPQTGRQEVVVVRQEPSFWSPFAGALAGQALGSLLFTPHYYFPPVYVPGRVMTGYGGYGRTYGQAVERYQAQNKTVPNAVRNRQLRTSGQLRVPTTARPATARPKTTVNRPSGSGFGSTNLRPNTAPRPKTTVRPGGGFGSVRPRPSLGGGMRGGGFRRR</sequence>
<dbReference type="RefSeq" id="WP_316787475.1">
    <property type="nucleotide sequence ID" value="NZ_CP053540.1"/>
</dbReference>
<evidence type="ECO:0000256" key="2">
    <source>
        <dbReference type="SAM" id="SignalP"/>
    </source>
</evidence>
<keyword evidence="2" id="KW-0732">Signal</keyword>
<accession>A0AA96Y5F4</accession>
<feature type="compositionally biased region" description="Polar residues" evidence="1">
    <location>
        <begin position="247"/>
        <end position="261"/>
    </location>
</feature>
<evidence type="ECO:0000256" key="1">
    <source>
        <dbReference type="SAM" id="MobiDB-lite"/>
    </source>
</evidence>
<dbReference type="KEGG" id="tog:HNI00_15460"/>
<reference evidence="3" key="1">
    <citation type="submission" date="2020-05" db="EMBL/GenBank/DDBJ databases">
        <authorList>
            <person name="Zhu T."/>
            <person name="Keshari N."/>
            <person name="Lu X."/>
        </authorList>
    </citation>
    <scope>NUCLEOTIDE SEQUENCE</scope>
    <source>
        <strain evidence="3">NK1-22</strain>
    </source>
</reference>
<name>A0AA96Y5F4_9CYAN</name>
<feature type="compositionally biased region" description="Low complexity" evidence="1">
    <location>
        <begin position="233"/>
        <end position="246"/>
    </location>
</feature>
<dbReference type="AlphaFoldDB" id="A0AA96Y5F4"/>
<protein>
    <recommendedName>
        <fullName evidence="4">Superfamily II DNA and RNA helicase</fullName>
    </recommendedName>
</protein>
<gene>
    <name evidence="3" type="ORF">HNI00_15460</name>
</gene>
<feature type="compositionally biased region" description="Gly residues" evidence="1">
    <location>
        <begin position="286"/>
        <end position="298"/>
    </location>
</feature>
<dbReference type="EMBL" id="CP053540">
    <property type="protein sequence ID" value="WOB44385.1"/>
    <property type="molecule type" value="Genomic_DNA"/>
</dbReference>
<feature type="region of interest" description="Disordered" evidence="1">
    <location>
        <begin position="233"/>
        <end position="298"/>
    </location>
</feature>
<proteinExistence type="predicted"/>